<keyword evidence="1" id="KW-0812">Transmembrane</keyword>
<feature type="transmembrane region" description="Helical" evidence="1">
    <location>
        <begin position="37"/>
        <end position="55"/>
    </location>
</feature>
<sequence length="180" mass="20040">MKKIVIVFGLISGLIVSAMVIYSTTMCYLQGNFEGSMLLGYASMILAFSLIFVAVKNYRDKYNSGVISFGKAFRIGLYITLISSTVYVLVWMVDYYVFIPDFMERYTSHVLNEARAKGATSAELAAKTAELKQYSEMYKSPLGVMLMTYLEIFPVGLIVSVICALILKRKNHSATTAVPV</sequence>
<feature type="transmembrane region" description="Helical" evidence="1">
    <location>
        <begin position="7"/>
        <end position="31"/>
    </location>
</feature>
<dbReference type="RefSeq" id="WP_160843377.1">
    <property type="nucleotide sequence ID" value="NZ_WVHT01000002.1"/>
</dbReference>
<dbReference type="Pfam" id="PF13858">
    <property type="entry name" value="DUF4199"/>
    <property type="match status" value="1"/>
</dbReference>
<evidence type="ECO:0000313" key="2">
    <source>
        <dbReference type="EMBL" id="MXV50196.1"/>
    </source>
</evidence>
<name>A0A7K1Y6J1_9SPHI</name>
<dbReference type="EMBL" id="WVHT01000002">
    <property type="protein sequence ID" value="MXV50196.1"/>
    <property type="molecule type" value="Genomic_DNA"/>
</dbReference>
<keyword evidence="3" id="KW-1185">Reference proteome</keyword>
<dbReference type="InterPro" id="IPR025250">
    <property type="entry name" value="DUF4199"/>
</dbReference>
<evidence type="ECO:0000256" key="1">
    <source>
        <dbReference type="SAM" id="Phobius"/>
    </source>
</evidence>
<proteinExistence type="predicted"/>
<feature type="transmembrane region" description="Helical" evidence="1">
    <location>
        <begin position="75"/>
        <end position="98"/>
    </location>
</feature>
<evidence type="ECO:0000313" key="3">
    <source>
        <dbReference type="Proteomes" id="UP000466586"/>
    </source>
</evidence>
<comment type="caution">
    <text evidence="2">The sequence shown here is derived from an EMBL/GenBank/DDBJ whole genome shotgun (WGS) entry which is preliminary data.</text>
</comment>
<dbReference type="AlphaFoldDB" id="A0A7K1Y6J1"/>
<keyword evidence="1" id="KW-1133">Transmembrane helix</keyword>
<protein>
    <submittedName>
        <fullName evidence="2">DUF4199 family protein</fullName>
    </submittedName>
</protein>
<feature type="transmembrane region" description="Helical" evidence="1">
    <location>
        <begin position="146"/>
        <end position="167"/>
    </location>
</feature>
<keyword evidence="1" id="KW-0472">Membrane</keyword>
<organism evidence="2 3">
    <name type="scientific">Hufsiella arboris</name>
    <dbReference type="NCBI Taxonomy" id="2695275"/>
    <lineage>
        <taxon>Bacteria</taxon>
        <taxon>Pseudomonadati</taxon>
        <taxon>Bacteroidota</taxon>
        <taxon>Sphingobacteriia</taxon>
        <taxon>Sphingobacteriales</taxon>
        <taxon>Sphingobacteriaceae</taxon>
        <taxon>Hufsiella</taxon>
    </lineage>
</organism>
<reference evidence="2 3" key="1">
    <citation type="submission" date="2019-11" db="EMBL/GenBank/DDBJ databases">
        <title>Pedobacter sp. HMF7647 Genome sequencing and assembly.</title>
        <authorList>
            <person name="Kang H."/>
            <person name="Kim H."/>
            <person name="Joh K."/>
        </authorList>
    </citation>
    <scope>NUCLEOTIDE SEQUENCE [LARGE SCALE GENOMIC DNA]</scope>
    <source>
        <strain evidence="2 3">HMF7647</strain>
    </source>
</reference>
<gene>
    <name evidence="2" type="ORF">GS399_04375</name>
</gene>
<dbReference type="Proteomes" id="UP000466586">
    <property type="component" value="Unassembled WGS sequence"/>
</dbReference>
<accession>A0A7K1Y6J1</accession>